<evidence type="ECO:0000313" key="1">
    <source>
        <dbReference type="EMBL" id="QJA59857.1"/>
    </source>
</evidence>
<sequence>MEWQFKKGVEIHTEEFWYDLTWGGYIKPAEVLADGEQVEQLEAAIELVRSFEDAIDERNQ</sequence>
<reference evidence="1" key="1">
    <citation type="submission" date="2020-03" db="EMBL/GenBank/DDBJ databases">
        <title>The deep terrestrial virosphere.</title>
        <authorList>
            <person name="Holmfeldt K."/>
            <person name="Nilsson E."/>
            <person name="Simone D."/>
            <person name="Lopez-Fernandez M."/>
            <person name="Wu X."/>
            <person name="de Brujin I."/>
            <person name="Lundin D."/>
            <person name="Andersson A."/>
            <person name="Bertilsson S."/>
            <person name="Dopson M."/>
        </authorList>
    </citation>
    <scope>NUCLEOTIDE SEQUENCE</scope>
    <source>
        <strain evidence="2">MM415A02328</strain>
        <strain evidence="1">MM415B01222</strain>
    </source>
</reference>
<proteinExistence type="predicted"/>
<evidence type="ECO:0000313" key="2">
    <source>
        <dbReference type="EMBL" id="QJA73520.1"/>
    </source>
</evidence>
<gene>
    <name evidence="2" type="ORF">MM415A02328_0007</name>
    <name evidence="1" type="ORF">MM415B01222_0003</name>
</gene>
<accession>A0A6M3IS09</accession>
<dbReference type="EMBL" id="MT141387">
    <property type="protein sequence ID" value="QJA59857.1"/>
    <property type="molecule type" value="Genomic_DNA"/>
</dbReference>
<name>A0A6M3IS09_9ZZZZ</name>
<evidence type="ECO:0008006" key="3">
    <source>
        <dbReference type="Google" id="ProtNLM"/>
    </source>
</evidence>
<organism evidence="1">
    <name type="scientific">viral metagenome</name>
    <dbReference type="NCBI Taxonomy" id="1070528"/>
    <lineage>
        <taxon>unclassified sequences</taxon>
        <taxon>metagenomes</taxon>
        <taxon>organismal metagenomes</taxon>
    </lineage>
</organism>
<dbReference type="EMBL" id="MT142033">
    <property type="protein sequence ID" value="QJA73520.1"/>
    <property type="molecule type" value="Genomic_DNA"/>
</dbReference>
<dbReference type="AlphaFoldDB" id="A0A6M3IS09"/>
<protein>
    <recommendedName>
        <fullName evidence="3">Peptidase</fullName>
    </recommendedName>
</protein>